<comment type="caution">
    <text evidence="2">The sequence shown here is derived from an EMBL/GenBank/DDBJ whole genome shotgun (WGS) entry which is preliminary data.</text>
</comment>
<feature type="compositionally biased region" description="Basic residues" evidence="1">
    <location>
        <begin position="40"/>
        <end position="55"/>
    </location>
</feature>
<feature type="region of interest" description="Disordered" evidence="1">
    <location>
        <begin position="207"/>
        <end position="251"/>
    </location>
</feature>
<gene>
    <name evidence="2" type="ORF">CABS02_13240</name>
</gene>
<reference evidence="2" key="1">
    <citation type="submission" date="2019-01" db="EMBL/GenBank/DDBJ databases">
        <title>Colletotrichum abscissum LGMF1257.</title>
        <authorList>
            <person name="Baroncelli R."/>
        </authorList>
    </citation>
    <scope>NUCLEOTIDE SEQUENCE</scope>
    <source>
        <strain evidence="2">Ca142</strain>
    </source>
</reference>
<name>A0A9P9X382_9PEZI</name>
<keyword evidence="3" id="KW-1185">Reference proteome</keyword>
<dbReference type="AlphaFoldDB" id="A0A9P9X382"/>
<dbReference type="EMBL" id="SDAQ01000145">
    <property type="protein sequence ID" value="KAI3534409.1"/>
    <property type="molecule type" value="Genomic_DNA"/>
</dbReference>
<accession>A0A9P9X382</accession>
<feature type="compositionally biased region" description="Pro residues" evidence="1">
    <location>
        <begin position="215"/>
        <end position="231"/>
    </location>
</feature>
<dbReference type="Proteomes" id="UP001056436">
    <property type="component" value="Unassembled WGS sequence"/>
</dbReference>
<proteinExistence type="predicted"/>
<evidence type="ECO:0000313" key="3">
    <source>
        <dbReference type="Proteomes" id="UP001056436"/>
    </source>
</evidence>
<feature type="region of interest" description="Disordered" evidence="1">
    <location>
        <begin position="1"/>
        <end position="61"/>
    </location>
</feature>
<feature type="compositionally biased region" description="Pro residues" evidence="1">
    <location>
        <begin position="240"/>
        <end position="251"/>
    </location>
</feature>
<sequence>MTRADQQAAQEALESGNVRSSRTRSGAIADQEAVDSRNASMRKGKAAASRRRSPPKLRAQSTWVADLSTEQTAEIDAAIDRGIEMTMTEGADNAIGNACISIALHEPIVQRRKTDRITFFGLLQELATRYTVTSPSDAHSAEDVIKVFTKSLATPFENEKVAKESMTRLAIQVVRNIKRQRNTGVAEYIDAQFKRQENLSRQQVTAIELEGQPSTPQPPAEPSAPAPPPAQPQSTLPPVHVQPPAQPPAQS</sequence>
<organism evidence="2 3">
    <name type="scientific">Colletotrichum abscissum</name>
    <dbReference type="NCBI Taxonomy" id="1671311"/>
    <lineage>
        <taxon>Eukaryota</taxon>
        <taxon>Fungi</taxon>
        <taxon>Dikarya</taxon>
        <taxon>Ascomycota</taxon>
        <taxon>Pezizomycotina</taxon>
        <taxon>Sordariomycetes</taxon>
        <taxon>Hypocreomycetidae</taxon>
        <taxon>Glomerellales</taxon>
        <taxon>Glomerellaceae</taxon>
        <taxon>Colletotrichum</taxon>
        <taxon>Colletotrichum acutatum species complex</taxon>
    </lineage>
</organism>
<protein>
    <submittedName>
        <fullName evidence="2">Uncharacterized protein</fullName>
    </submittedName>
</protein>
<evidence type="ECO:0000313" key="2">
    <source>
        <dbReference type="EMBL" id="KAI3534409.1"/>
    </source>
</evidence>
<evidence type="ECO:0000256" key="1">
    <source>
        <dbReference type="SAM" id="MobiDB-lite"/>
    </source>
</evidence>